<sequence>MYIKIPDEDINKLSINLFNRGIFGYIPKILSEIVFGNTNDLIKETNNIIKLKSIFKDIYNIEATAGFLNSVLKQKESIIQLFINQGSKVAFETLNKLQKNYLPGKDKNFQCIVSERGCLNTSLDCKNCVYSVPNFYATANIVSSVTNTLEHFKNAFNNTNFETEKIKQVNLLFMELDILDDIVNKLGEDVVLEFFEGSKQGYIKLLDLLNDVESEKSIHEYATYTPKGVEGT</sequence>
<comment type="caution">
    <text evidence="1">The sequence shown here is derived from an EMBL/GenBank/DDBJ whole genome shotgun (WGS) entry which is preliminary data.</text>
</comment>
<dbReference type="Proteomes" id="UP001152172">
    <property type="component" value="Unassembled WGS sequence"/>
</dbReference>
<evidence type="ECO:0000313" key="1">
    <source>
        <dbReference type="EMBL" id="MCZ8533030.1"/>
    </source>
</evidence>
<organism evidence="1 2">
    <name type="scientific">Psychrobacillus psychrodurans</name>
    <dbReference type="NCBI Taxonomy" id="126157"/>
    <lineage>
        <taxon>Bacteria</taxon>
        <taxon>Bacillati</taxon>
        <taxon>Bacillota</taxon>
        <taxon>Bacilli</taxon>
        <taxon>Bacillales</taxon>
        <taxon>Bacillaceae</taxon>
        <taxon>Psychrobacillus</taxon>
    </lineage>
</organism>
<dbReference type="RefSeq" id="WP_269921489.1">
    <property type="nucleotide sequence ID" value="NZ_JAMKBI010000004.1"/>
</dbReference>
<reference evidence="1" key="1">
    <citation type="submission" date="2022-05" db="EMBL/GenBank/DDBJ databases">
        <authorList>
            <person name="Colautti A."/>
            <person name="Iacumin L."/>
        </authorList>
    </citation>
    <scope>NUCLEOTIDE SEQUENCE</scope>
    <source>
        <strain evidence="1">DSM 30747</strain>
    </source>
</reference>
<proteinExistence type="predicted"/>
<dbReference type="EMBL" id="JAMKBI010000004">
    <property type="protein sequence ID" value="MCZ8533030.1"/>
    <property type="molecule type" value="Genomic_DNA"/>
</dbReference>
<gene>
    <name evidence="1" type="ORF">M9R61_06635</name>
</gene>
<keyword evidence="2" id="KW-1185">Reference proteome</keyword>
<dbReference type="AlphaFoldDB" id="A0A9X3L7X3"/>
<name>A0A9X3L7X3_9BACI</name>
<protein>
    <submittedName>
        <fullName evidence="1">Uncharacterized protein</fullName>
    </submittedName>
</protein>
<accession>A0A9X3L7X3</accession>
<evidence type="ECO:0000313" key="2">
    <source>
        <dbReference type="Proteomes" id="UP001152172"/>
    </source>
</evidence>